<evidence type="ECO:0000313" key="3">
    <source>
        <dbReference type="Proteomes" id="UP000070377"/>
    </source>
</evidence>
<dbReference type="Pfam" id="PF03992">
    <property type="entry name" value="ABM"/>
    <property type="match status" value="2"/>
</dbReference>
<dbReference type="STRING" id="45634.SCRDD08_00343"/>
<dbReference type="GO" id="GO:0003824">
    <property type="term" value="F:catalytic activity"/>
    <property type="evidence" value="ECO:0007669"/>
    <property type="project" value="TreeGrafter"/>
</dbReference>
<accession>A0A139N4E8</accession>
<dbReference type="RefSeq" id="WP_061422150.1">
    <property type="nucleotide sequence ID" value="NZ_KQ969062.1"/>
</dbReference>
<dbReference type="PANTHER" id="PTHR33336:SF3">
    <property type="entry name" value="ABM DOMAIN-CONTAINING PROTEIN"/>
    <property type="match status" value="1"/>
</dbReference>
<evidence type="ECO:0000313" key="2">
    <source>
        <dbReference type="EMBL" id="KXT70909.1"/>
    </source>
</evidence>
<dbReference type="InterPro" id="IPR011008">
    <property type="entry name" value="Dimeric_a/b-barrel"/>
</dbReference>
<sequence length="216" mass="25055">MNKELQMRLFTLDWRLEDLEDLQEIGRQNFQTSIEKEPGTFFMAMGAEKEQPERTYVIEIYADENAYKTHAASQHFQAFASFAVDHLQGRQVVNLTPEVLVEKEGGLSLLQASNQQLRIEHLTIKENQIAAFKGVVAKEMKQSIKLEEGVQLLFAASVTEQPDEWIFIELYQDQEAYDKHRETSHFKTYIQKTKDMVLDKRLQVLTPQLVVSRGTF</sequence>
<gene>
    <name evidence="2" type="ORF">SCRDD08_00343</name>
</gene>
<dbReference type="PROSITE" id="PS51725">
    <property type="entry name" value="ABM"/>
    <property type="match status" value="2"/>
</dbReference>
<dbReference type="PANTHER" id="PTHR33336">
    <property type="entry name" value="QUINOL MONOOXYGENASE YGIN-RELATED"/>
    <property type="match status" value="1"/>
</dbReference>
<protein>
    <recommendedName>
        <fullName evidence="1">ABM domain-containing protein</fullName>
    </recommendedName>
</protein>
<dbReference type="InterPro" id="IPR050744">
    <property type="entry name" value="AI-2_Isomerase_LsrG"/>
</dbReference>
<dbReference type="SUPFAM" id="SSF54909">
    <property type="entry name" value="Dimeric alpha+beta barrel"/>
    <property type="match status" value="2"/>
</dbReference>
<reference evidence="2 3" key="1">
    <citation type="submission" date="2016-01" db="EMBL/GenBank/DDBJ databases">
        <title>Highly variable Streptococcus oralis are common among viridans streptococci isolated from primates.</title>
        <authorList>
            <person name="Denapaite D."/>
            <person name="Rieger M."/>
            <person name="Koendgen S."/>
            <person name="Brueckner R."/>
            <person name="Ochigava I."/>
            <person name="Kappeler P."/>
            <person name="Maetz-Rensing K."/>
            <person name="Leendertz F."/>
            <person name="Hakenbeck R."/>
        </authorList>
    </citation>
    <scope>NUCLEOTIDE SEQUENCE [LARGE SCALE GENOMIC DNA]</scope>
    <source>
        <strain evidence="2 3">DD08</strain>
    </source>
</reference>
<dbReference type="AlphaFoldDB" id="A0A139N4E8"/>
<feature type="domain" description="ABM" evidence="1">
    <location>
        <begin position="116"/>
        <end position="205"/>
    </location>
</feature>
<feature type="domain" description="ABM" evidence="1">
    <location>
        <begin position="6"/>
        <end position="99"/>
    </location>
</feature>
<dbReference type="Proteomes" id="UP000070377">
    <property type="component" value="Unassembled WGS sequence"/>
</dbReference>
<dbReference type="EMBL" id="LQRD01000017">
    <property type="protein sequence ID" value="KXT70909.1"/>
    <property type="molecule type" value="Genomic_DNA"/>
</dbReference>
<evidence type="ECO:0000259" key="1">
    <source>
        <dbReference type="PROSITE" id="PS51725"/>
    </source>
</evidence>
<dbReference type="PATRIC" id="fig|45634.12.peg.355"/>
<dbReference type="Gene3D" id="3.30.70.100">
    <property type="match status" value="1"/>
</dbReference>
<name>A0A139N4E8_STRCR</name>
<proteinExistence type="predicted"/>
<organism evidence="2 3">
    <name type="scientific">Streptococcus cristatus</name>
    <dbReference type="NCBI Taxonomy" id="45634"/>
    <lineage>
        <taxon>Bacteria</taxon>
        <taxon>Bacillati</taxon>
        <taxon>Bacillota</taxon>
        <taxon>Bacilli</taxon>
        <taxon>Lactobacillales</taxon>
        <taxon>Streptococcaceae</taxon>
        <taxon>Streptococcus</taxon>
    </lineage>
</organism>
<comment type="caution">
    <text evidence="2">The sequence shown here is derived from an EMBL/GenBank/DDBJ whole genome shotgun (WGS) entry which is preliminary data.</text>
</comment>
<dbReference type="InterPro" id="IPR007138">
    <property type="entry name" value="ABM_dom"/>
</dbReference>